<dbReference type="OrthoDB" id="4244826at2"/>
<dbReference type="HOGENOM" id="CLU_1694598_0_0_11"/>
<gene>
    <name evidence="1" type="ORF">SSQG_03301</name>
</gene>
<dbReference type="eggNOG" id="ENOG50321XF">
    <property type="taxonomic scope" value="Bacteria"/>
</dbReference>
<dbReference type="AlphaFoldDB" id="D9XGZ0"/>
<reference evidence="2" key="1">
    <citation type="submission" date="2009-02" db="EMBL/GenBank/DDBJ databases">
        <title>Annotation of Streptomyces viridochromogenes strain DSM 40736.</title>
        <authorList>
            <consortium name="The Broad Institute Genome Sequencing Platform"/>
            <consortium name="Broad Institute Microbial Sequencing Center"/>
            <person name="Fischbach M."/>
            <person name="Godfrey P."/>
            <person name="Ward D."/>
            <person name="Young S."/>
            <person name="Zeng Q."/>
            <person name="Koehrsen M."/>
            <person name="Alvarado L."/>
            <person name="Berlin A.M."/>
            <person name="Bochicchio J."/>
            <person name="Borenstein D."/>
            <person name="Chapman S.B."/>
            <person name="Chen Z."/>
            <person name="Engels R."/>
            <person name="Freedman E."/>
            <person name="Gellesch M."/>
            <person name="Goldberg J."/>
            <person name="Griggs A."/>
            <person name="Gujja S."/>
            <person name="Heilman E.R."/>
            <person name="Heiman D.I."/>
            <person name="Hepburn T.A."/>
            <person name="Howarth C."/>
            <person name="Jen D."/>
            <person name="Larson L."/>
            <person name="Lewis B."/>
            <person name="Mehta T."/>
            <person name="Park D."/>
            <person name="Pearson M."/>
            <person name="Richards J."/>
            <person name="Roberts A."/>
            <person name="Saif S."/>
            <person name="Shea T.D."/>
            <person name="Shenoy N."/>
            <person name="Sisk P."/>
            <person name="Stolte C."/>
            <person name="Sykes S.N."/>
            <person name="Thomson T."/>
            <person name="Walk T."/>
            <person name="White J."/>
            <person name="Yandava C."/>
            <person name="Straight P."/>
            <person name="Clardy J."/>
            <person name="Hung D."/>
            <person name="Kolter R."/>
            <person name="Mekalanos J."/>
            <person name="Walker S."/>
            <person name="Walsh C.T."/>
            <person name="Wieland-Brown L.C."/>
            <person name="Haas B."/>
            <person name="Nusbaum C."/>
            <person name="Birren B."/>
        </authorList>
    </citation>
    <scope>NUCLEOTIDE SEQUENCE [LARGE SCALE GENOMIC DNA]</scope>
    <source>
        <strain evidence="2">DSM 40736 / JCM 4977 / BCRC 1201 / Tue 494</strain>
    </source>
</reference>
<dbReference type="RefSeq" id="WP_003990895.1">
    <property type="nucleotide sequence ID" value="NZ_GG657757.1"/>
</dbReference>
<evidence type="ECO:0000313" key="2">
    <source>
        <dbReference type="Proteomes" id="UP000004184"/>
    </source>
</evidence>
<dbReference type="Proteomes" id="UP000004184">
    <property type="component" value="Unassembled WGS sequence"/>
</dbReference>
<evidence type="ECO:0000313" key="1">
    <source>
        <dbReference type="EMBL" id="EFL32783.1"/>
    </source>
</evidence>
<sequence length="155" mass="16955">MSTPPNLTVLNTNRAPDNTHLVWDDARQELTDTNWADLPGASIPLQVGQNTPSYGALFVATFSAEAIVEHPENNAVANVTVFFGNDQAAPVSTNHRFVTARGGPEWSSHTLIRVVQFPVSLTTRNVTAQVKVKVGRANTTAGFQNWVLKVERYNL</sequence>
<accession>D9XGZ0</accession>
<dbReference type="EMBL" id="GG657757">
    <property type="protein sequence ID" value="EFL32783.1"/>
    <property type="molecule type" value="Genomic_DNA"/>
</dbReference>
<proteinExistence type="predicted"/>
<name>D9XGZ0_STRVT</name>
<organism evidence="1 2">
    <name type="scientific">Streptomyces viridochromogenes (strain DSM 40736 / JCM 4977 / BCRC 1201 / Tue 494)</name>
    <dbReference type="NCBI Taxonomy" id="591159"/>
    <lineage>
        <taxon>Bacteria</taxon>
        <taxon>Bacillati</taxon>
        <taxon>Actinomycetota</taxon>
        <taxon>Actinomycetes</taxon>
        <taxon>Kitasatosporales</taxon>
        <taxon>Streptomycetaceae</taxon>
        <taxon>Streptomyces</taxon>
    </lineage>
</organism>
<keyword evidence="2" id="KW-1185">Reference proteome</keyword>
<protein>
    <submittedName>
        <fullName evidence="1">Predicted protein</fullName>
    </submittedName>
</protein>